<dbReference type="InterPro" id="IPR006566">
    <property type="entry name" value="FBD"/>
</dbReference>
<protein>
    <recommendedName>
        <fullName evidence="1">F-box domain-containing protein</fullName>
    </recommendedName>
</protein>
<dbReference type="CDD" id="cd22160">
    <property type="entry name" value="F-box_AtFBL13-like"/>
    <property type="match status" value="1"/>
</dbReference>
<gene>
    <name evidence="2" type="ORF">DCAF_LOCUS5326</name>
</gene>
<dbReference type="InterPro" id="IPR036047">
    <property type="entry name" value="F-box-like_dom_sf"/>
</dbReference>
<dbReference type="AlphaFoldDB" id="A0AAV1R0T6"/>
<comment type="caution">
    <text evidence="2">The sequence shown here is derived from an EMBL/GenBank/DDBJ whole genome shotgun (WGS) entry which is preliminary data.</text>
</comment>
<evidence type="ECO:0000259" key="1">
    <source>
        <dbReference type="PROSITE" id="PS50181"/>
    </source>
</evidence>
<dbReference type="SMART" id="SM00579">
    <property type="entry name" value="FBD"/>
    <property type="match status" value="1"/>
</dbReference>
<evidence type="ECO:0000313" key="3">
    <source>
        <dbReference type="Proteomes" id="UP001314170"/>
    </source>
</evidence>
<dbReference type="InterPro" id="IPR053781">
    <property type="entry name" value="F-box_AtFBL13-like"/>
</dbReference>
<dbReference type="Pfam" id="PF00646">
    <property type="entry name" value="F-box"/>
    <property type="match status" value="1"/>
</dbReference>
<dbReference type="SMART" id="SM00256">
    <property type="entry name" value="FBOX"/>
    <property type="match status" value="1"/>
</dbReference>
<dbReference type="PROSITE" id="PS50181">
    <property type="entry name" value="FBOX"/>
    <property type="match status" value="1"/>
</dbReference>
<dbReference type="PANTHER" id="PTHR31900:SF30">
    <property type="entry name" value="SUPERFAMILY PROTEIN, PUTATIVE-RELATED"/>
    <property type="match status" value="1"/>
</dbReference>
<dbReference type="EMBL" id="CAWUPB010000857">
    <property type="protein sequence ID" value="CAK7327611.1"/>
    <property type="molecule type" value="Genomic_DNA"/>
</dbReference>
<dbReference type="InterPro" id="IPR055411">
    <property type="entry name" value="LRR_FXL15/At3g58940/PEG3-like"/>
</dbReference>
<name>A0AAV1R0T6_9ROSI</name>
<accession>A0AAV1R0T6</accession>
<organism evidence="2 3">
    <name type="scientific">Dovyalis caffra</name>
    <dbReference type="NCBI Taxonomy" id="77055"/>
    <lineage>
        <taxon>Eukaryota</taxon>
        <taxon>Viridiplantae</taxon>
        <taxon>Streptophyta</taxon>
        <taxon>Embryophyta</taxon>
        <taxon>Tracheophyta</taxon>
        <taxon>Spermatophyta</taxon>
        <taxon>Magnoliopsida</taxon>
        <taxon>eudicotyledons</taxon>
        <taxon>Gunneridae</taxon>
        <taxon>Pentapetalae</taxon>
        <taxon>rosids</taxon>
        <taxon>fabids</taxon>
        <taxon>Malpighiales</taxon>
        <taxon>Salicaceae</taxon>
        <taxon>Flacourtieae</taxon>
        <taxon>Dovyalis</taxon>
    </lineage>
</organism>
<dbReference type="Gene3D" id="1.20.1280.50">
    <property type="match status" value="1"/>
</dbReference>
<feature type="domain" description="F-box" evidence="1">
    <location>
        <begin position="15"/>
        <end position="71"/>
    </location>
</feature>
<dbReference type="SUPFAM" id="SSF81383">
    <property type="entry name" value="F-box domain"/>
    <property type="match status" value="1"/>
</dbReference>
<dbReference type="Pfam" id="PF08387">
    <property type="entry name" value="FBD"/>
    <property type="match status" value="1"/>
</dbReference>
<dbReference type="InterPro" id="IPR001810">
    <property type="entry name" value="F-box_dom"/>
</dbReference>
<sequence>MAEDTRRQLLKKASNDIISSLPNVILGHILSFLPTKEAVRTCILSKSWRNLWRSLPNFDFGDCIDKRFAERQMATFQGFMNRFFLFHNPRENSITKFRLRLTGNYRPSSVTAWISAAIIGNIEELMLRLYADDHVSLPQSVFNCEKLLVLNLSYRIAIDLPGVGIRFPCLKVLHLKDLQMLDDHASIETLLAGCPVLEEVQIELEDCKSRHALLIPSRSMKRLIIRFTHIAYYEKDPGRRTLTLDTPNLELLKLTDLVSEELKMLQLPCSLVEAAISVAYTHVFTLTRYGYADMAVQFLRPIMPIVKILCLCETTMRTLSDAVRKKLPFFDNLIPTFQNLTRLEIEASGNSLWLVLQEILKCSPKLEVFILNKKDKDEETPKWRNPESVPWCLWSCLKVVECIEFEGELGEIEMVEYFLKNALVLEKMAISFGSCMIHNLRGLVVKRLEMCQKGSEACRISFSP</sequence>
<dbReference type="InterPro" id="IPR050232">
    <property type="entry name" value="FBL13/AtMIF1-like"/>
</dbReference>
<proteinExistence type="predicted"/>
<dbReference type="SUPFAM" id="SSF52047">
    <property type="entry name" value="RNI-like"/>
    <property type="match status" value="1"/>
</dbReference>
<dbReference type="Proteomes" id="UP001314170">
    <property type="component" value="Unassembled WGS sequence"/>
</dbReference>
<reference evidence="2 3" key="1">
    <citation type="submission" date="2024-01" db="EMBL/GenBank/DDBJ databases">
        <authorList>
            <person name="Waweru B."/>
        </authorList>
    </citation>
    <scope>NUCLEOTIDE SEQUENCE [LARGE SCALE GENOMIC DNA]</scope>
</reference>
<evidence type="ECO:0000313" key="2">
    <source>
        <dbReference type="EMBL" id="CAK7327611.1"/>
    </source>
</evidence>
<dbReference type="PANTHER" id="PTHR31900">
    <property type="entry name" value="F-BOX/RNI SUPERFAMILY PROTEIN-RELATED"/>
    <property type="match status" value="1"/>
</dbReference>
<keyword evidence="3" id="KW-1185">Reference proteome</keyword>
<dbReference type="Pfam" id="PF24758">
    <property type="entry name" value="LRR_At5g56370"/>
    <property type="match status" value="1"/>
</dbReference>